<evidence type="ECO:0000259" key="11">
    <source>
        <dbReference type="Pfam" id="PF00060"/>
    </source>
</evidence>
<keyword evidence="3" id="KW-1003">Cell membrane</keyword>
<feature type="transmembrane region" description="Helical" evidence="10">
    <location>
        <begin position="269"/>
        <end position="289"/>
    </location>
</feature>
<organism evidence="12 13">
    <name type="scientific">Chionoecetes opilio</name>
    <name type="common">Atlantic snow crab</name>
    <name type="synonym">Cancer opilio</name>
    <dbReference type="NCBI Taxonomy" id="41210"/>
    <lineage>
        <taxon>Eukaryota</taxon>
        <taxon>Metazoa</taxon>
        <taxon>Ecdysozoa</taxon>
        <taxon>Arthropoda</taxon>
        <taxon>Crustacea</taxon>
        <taxon>Multicrustacea</taxon>
        <taxon>Malacostraca</taxon>
        <taxon>Eumalacostraca</taxon>
        <taxon>Eucarida</taxon>
        <taxon>Decapoda</taxon>
        <taxon>Pleocyemata</taxon>
        <taxon>Brachyura</taxon>
        <taxon>Eubrachyura</taxon>
        <taxon>Majoidea</taxon>
        <taxon>Majidae</taxon>
        <taxon>Chionoecetes</taxon>
    </lineage>
</organism>
<dbReference type="Pfam" id="PF00060">
    <property type="entry name" value="Lig_chan"/>
    <property type="match status" value="1"/>
</dbReference>
<evidence type="ECO:0000256" key="10">
    <source>
        <dbReference type="SAM" id="Phobius"/>
    </source>
</evidence>
<name>A0A8J4YTA7_CHIOP</name>
<evidence type="ECO:0000256" key="3">
    <source>
        <dbReference type="ARBA" id="ARBA00022475"/>
    </source>
</evidence>
<feature type="transmembrane region" description="Helical" evidence="10">
    <location>
        <begin position="100"/>
        <end position="118"/>
    </location>
</feature>
<dbReference type="GO" id="GO:0050906">
    <property type="term" value="P:detection of stimulus involved in sensory perception"/>
    <property type="evidence" value="ECO:0007669"/>
    <property type="project" value="UniProtKB-ARBA"/>
</dbReference>
<keyword evidence="6 10" id="KW-0472">Membrane</keyword>
<keyword evidence="5 10" id="KW-1133">Transmembrane helix</keyword>
<dbReference type="Gene3D" id="1.10.287.70">
    <property type="match status" value="1"/>
</dbReference>
<feature type="region of interest" description="Disordered" evidence="9">
    <location>
        <begin position="228"/>
        <end position="259"/>
    </location>
</feature>
<evidence type="ECO:0000256" key="6">
    <source>
        <dbReference type="ARBA" id="ARBA00023136"/>
    </source>
</evidence>
<evidence type="ECO:0000256" key="5">
    <source>
        <dbReference type="ARBA" id="ARBA00022989"/>
    </source>
</evidence>
<comment type="caution">
    <text evidence="12">The sequence shown here is derived from an EMBL/GenBank/DDBJ whole genome shotgun (WGS) entry which is preliminary data.</text>
</comment>
<dbReference type="InterPro" id="IPR052192">
    <property type="entry name" value="Insect_Ionotropic_Sensory_Rcpt"/>
</dbReference>
<reference evidence="12" key="1">
    <citation type="submission" date="2020-07" db="EMBL/GenBank/DDBJ databases">
        <title>The High-quality genome of the commercially important snow crab, Chionoecetes opilio.</title>
        <authorList>
            <person name="Jeong J.-H."/>
            <person name="Ryu S."/>
        </authorList>
    </citation>
    <scope>NUCLEOTIDE SEQUENCE</scope>
    <source>
        <strain evidence="12">MADBK_172401_WGS</strain>
        <tissue evidence="12">Digestive gland</tissue>
    </source>
</reference>
<keyword evidence="7" id="KW-0675">Receptor</keyword>
<dbReference type="InterPro" id="IPR001320">
    <property type="entry name" value="Iontro_rcpt_C"/>
</dbReference>
<feature type="transmembrane region" description="Helical" evidence="10">
    <location>
        <begin position="44"/>
        <end position="67"/>
    </location>
</feature>
<dbReference type="GO" id="GO:0005886">
    <property type="term" value="C:plasma membrane"/>
    <property type="evidence" value="ECO:0007669"/>
    <property type="project" value="UniProtKB-SubCell"/>
</dbReference>
<dbReference type="AlphaFoldDB" id="A0A8J4YTA7"/>
<dbReference type="EMBL" id="JACEEZ010000170">
    <property type="protein sequence ID" value="KAG0730466.1"/>
    <property type="molecule type" value="Genomic_DNA"/>
</dbReference>
<dbReference type="PANTHER" id="PTHR42643">
    <property type="entry name" value="IONOTROPIC RECEPTOR 20A-RELATED"/>
    <property type="match status" value="1"/>
</dbReference>
<evidence type="ECO:0000256" key="4">
    <source>
        <dbReference type="ARBA" id="ARBA00022692"/>
    </source>
</evidence>
<keyword evidence="13" id="KW-1185">Reference proteome</keyword>
<evidence type="ECO:0000256" key="2">
    <source>
        <dbReference type="ARBA" id="ARBA00008685"/>
    </source>
</evidence>
<feature type="transmembrane region" description="Helical" evidence="10">
    <location>
        <begin position="21"/>
        <end position="38"/>
    </location>
</feature>
<dbReference type="GO" id="GO:0015276">
    <property type="term" value="F:ligand-gated monoatomic ion channel activity"/>
    <property type="evidence" value="ECO:0007669"/>
    <property type="project" value="InterPro"/>
</dbReference>
<evidence type="ECO:0000313" key="13">
    <source>
        <dbReference type="Proteomes" id="UP000770661"/>
    </source>
</evidence>
<dbReference type="PANTHER" id="PTHR42643:SF24">
    <property type="entry name" value="IONOTROPIC RECEPTOR 60A"/>
    <property type="match status" value="1"/>
</dbReference>
<accession>A0A8J4YTA7</accession>
<evidence type="ECO:0000256" key="9">
    <source>
        <dbReference type="SAM" id="MobiDB-lite"/>
    </source>
</evidence>
<dbReference type="Proteomes" id="UP000770661">
    <property type="component" value="Unassembled WGS sequence"/>
</dbReference>
<feature type="compositionally biased region" description="Basic and acidic residues" evidence="9">
    <location>
        <begin position="228"/>
        <end position="246"/>
    </location>
</feature>
<proteinExistence type="inferred from homology"/>
<keyword evidence="8" id="KW-0325">Glycoprotein</keyword>
<protein>
    <recommendedName>
        <fullName evidence="11">Ionotropic glutamate receptor C-terminal domain-containing protein</fullName>
    </recommendedName>
</protein>
<evidence type="ECO:0000256" key="1">
    <source>
        <dbReference type="ARBA" id="ARBA00004651"/>
    </source>
</evidence>
<evidence type="ECO:0000256" key="8">
    <source>
        <dbReference type="ARBA" id="ARBA00023180"/>
    </source>
</evidence>
<gene>
    <name evidence="12" type="ORF">GWK47_028202</name>
</gene>
<keyword evidence="4 10" id="KW-0812">Transmembrane</keyword>
<comment type="subcellular location">
    <subcellularLocation>
        <location evidence="1">Cell membrane</location>
        <topology evidence="1">Multi-pass membrane protein</topology>
    </subcellularLocation>
</comment>
<evidence type="ECO:0000256" key="7">
    <source>
        <dbReference type="ARBA" id="ARBA00023170"/>
    </source>
</evidence>
<sequence length="303" mass="34315">MLVPMPYILLQTRLQLYDFSYPFDYMSFAFALATPLVSPSWLSLYLPLSGAVWLATLLLVCLLPVVLKAALRREGRAVGRTLRILLAQDLPGPLPAAPPYRLLLAAWMLFALVFGAAYRGNLTAALTIPKYPKRIESLRELVAYVEREAHVDGRRYLENKITTDYTDATDKERLYVGRDDVFPSPAGWIVPHDAPYVSHITRIALGTVEAGLYKKWFLDSLQEAKEESRSKWEQRRKKEEEGGRGQEEEEEMREETRPSPLSLSHLQGFVLLFSLGLLLALVAFVLEILHSHTRSPISSSLMN</sequence>
<evidence type="ECO:0000313" key="12">
    <source>
        <dbReference type="EMBL" id="KAG0730466.1"/>
    </source>
</evidence>
<feature type="domain" description="Ionotropic glutamate receptor C-terminal" evidence="11">
    <location>
        <begin position="91"/>
        <end position="276"/>
    </location>
</feature>
<comment type="similarity">
    <text evidence="2">Belongs to the glutamate-gated ion channel (TC 1.A.10.1) family.</text>
</comment>